<dbReference type="Proteomes" id="UP000611629">
    <property type="component" value="Unassembled WGS sequence"/>
</dbReference>
<organism evidence="1 2">
    <name type="scientific">Sedimentibacter hydroxybenzoicus DSM 7310</name>
    <dbReference type="NCBI Taxonomy" id="1123245"/>
    <lineage>
        <taxon>Bacteria</taxon>
        <taxon>Bacillati</taxon>
        <taxon>Bacillota</taxon>
        <taxon>Tissierellia</taxon>
        <taxon>Sedimentibacter</taxon>
    </lineage>
</organism>
<proteinExistence type="predicted"/>
<keyword evidence="2" id="KW-1185">Reference proteome</keyword>
<gene>
    <name evidence="1" type="ORF">HZF24_17770</name>
</gene>
<accession>A0A974GXX1</accession>
<evidence type="ECO:0000313" key="2">
    <source>
        <dbReference type="Proteomes" id="UP000611629"/>
    </source>
</evidence>
<dbReference type="RefSeq" id="WP_179239717.1">
    <property type="nucleotide sequence ID" value="NZ_JACBNQ010000036.1"/>
</dbReference>
<reference evidence="1" key="1">
    <citation type="submission" date="2020-07" db="EMBL/GenBank/DDBJ databases">
        <title>Genomic analysis of a strain of Sedimentibacter Hydroxybenzoicus DSM7310.</title>
        <authorList>
            <person name="Ma S."/>
        </authorList>
    </citation>
    <scope>NUCLEOTIDE SEQUENCE</scope>
    <source>
        <strain evidence="1">DSM 7310</strain>
    </source>
</reference>
<evidence type="ECO:0000313" key="1">
    <source>
        <dbReference type="EMBL" id="NYB75998.1"/>
    </source>
</evidence>
<protein>
    <submittedName>
        <fullName evidence="1">DUF5320 domain-containing protein</fullName>
    </submittedName>
</protein>
<comment type="caution">
    <text evidence="1">The sequence shown here is derived from an EMBL/GenBank/DDBJ whole genome shotgun (WGS) entry which is preliminary data.</text>
</comment>
<dbReference type="EMBL" id="JACBNQ010000036">
    <property type="protein sequence ID" value="NYB75998.1"/>
    <property type="molecule type" value="Genomic_DNA"/>
</dbReference>
<dbReference type="AlphaFoldDB" id="A0A974GXX1"/>
<name>A0A974GXX1_SEDHY</name>
<sequence length="74" mass="8631">MPGRYGARPMYRGFGYGRGLGYDRGFCRDGFRKSGCFGYRIGYSNESRKEFLQDQKDFLKGRLEEIDAELEKLN</sequence>